<comment type="caution">
    <text evidence="2">The sequence shown here is derived from an EMBL/GenBank/DDBJ whole genome shotgun (WGS) entry which is preliminary data.</text>
</comment>
<sequence length="190" mass="21910">MLLIYQGVEKAYDIFFIHNIISTSYIVLLTFIPLCFYGILSYVALDNINEDIRFVQKYYVLKRAMVFVWTCEWMIIILTYWFNDVPLSQVIIPSAFTGFGILLEGFFIYILHICLKKQKNITSQRRNTMNGVALDISTSEIANNLGIVLAVVATELVEKKGEVDYEEKVIPENTNITLAHDYTVEITQNE</sequence>
<keyword evidence="1" id="KW-1133">Transmembrane helix</keyword>
<keyword evidence="3" id="KW-1185">Reference proteome</keyword>
<keyword evidence="1" id="KW-0812">Transmembrane</keyword>
<dbReference type="Proteomes" id="UP000187209">
    <property type="component" value="Unassembled WGS sequence"/>
</dbReference>
<evidence type="ECO:0000313" key="3">
    <source>
        <dbReference type="Proteomes" id="UP000187209"/>
    </source>
</evidence>
<feature type="transmembrane region" description="Helical" evidence="1">
    <location>
        <begin position="95"/>
        <end position="115"/>
    </location>
</feature>
<feature type="transmembrane region" description="Helical" evidence="1">
    <location>
        <begin position="20"/>
        <end position="45"/>
    </location>
</feature>
<name>A0A1R2BC29_9CILI</name>
<dbReference type="AlphaFoldDB" id="A0A1R2BC29"/>
<dbReference type="EMBL" id="MPUH01000759">
    <property type="protein sequence ID" value="OMJ74329.1"/>
    <property type="molecule type" value="Genomic_DNA"/>
</dbReference>
<accession>A0A1R2BC29</accession>
<feature type="transmembrane region" description="Helical" evidence="1">
    <location>
        <begin position="66"/>
        <end position="83"/>
    </location>
</feature>
<reference evidence="2 3" key="1">
    <citation type="submission" date="2016-11" db="EMBL/GenBank/DDBJ databases">
        <title>The macronuclear genome of Stentor coeruleus: a giant cell with tiny introns.</title>
        <authorList>
            <person name="Slabodnick M."/>
            <person name="Ruby J.G."/>
            <person name="Reiff S.B."/>
            <person name="Swart E.C."/>
            <person name="Gosai S."/>
            <person name="Prabakaran S."/>
            <person name="Witkowska E."/>
            <person name="Larue G.E."/>
            <person name="Fisher S."/>
            <person name="Freeman R.M."/>
            <person name="Gunawardena J."/>
            <person name="Chu W."/>
            <person name="Stover N.A."/>
            <person name="Gregory B.D."/>
            <person name="Nowacki M."/>
            <person name="Derisi J."/>
            <person name="Roy S.W."/>
            <person name="Marshall W.F."/>
            <person name="Sood P."/>
        </authorList>
    </citation>
    <scope>NUCLEOTIDE SEQUENCE [LARGE SCALE GENOMIC DNA]</scope>
    <source>
        <strain evidence="2">WM001</strain>
    </source>
</reference>
<proteinExistence type="predicted"/>
<evidence type="ECO:0000256" key="1">
    <source>
        <dbReference type="SAM" id="Phobius"/>
    </source>
</evidence>
<evidence type="ECO:0000313" key="2">
    <source>
        <dbReference type="EMBL" id="OMJ74329.1"/>
    </source>
</evidence>
<organism evidence="2 3">
    <name type="scientific">Stentor coeruleus</name>
    <dbReference type="NCBI Taxonomy" id="5963"/>
    <lineage>
        <taxon>Eukaryota</taxon>
        <taxon>Sar</taxon>
        <taxon>Alveolata</taxon>
        <taxon>Ciliophora</taxon>
        <taxon>Postciliodesmatophora</taxon>
        <taxon>Heterotrichea</taxon>
        <taxon>Heterotrichida</taxon>
        <taxon>Stentoridae</taxon>
        <taxon>Stentor</taxon>
    </lineage>
</organism>
<keyword evidence="1" id="KW-0472">Membrane</keyword>
<gene>
    <name evidence="2" type="ORF">SteCoe_26779</name>
</gene>
<protein>
    <submittedName>
        <fullName evidence="2">Uncharacterized protein</fullName>
    </submittedName>
</protein>